<evidence type="ECO:0000256" key="1">
    <source>
        <dbReference type="ARBA" id="ARBA00004434"/>
    </source>
</evidence>
<dbReference type="InterPro" id="IPR036639">
    <property type="entry name" value="Cyt_c_oxidase_su4_sf"/>
</dbReference>
<comment type="similarity">
    <text evidence="3">Belongs to the cytochrome c oxidase IV family.</text>
</comment>
<evidence type="ECO:0000256" key="11">
    <source>
        <dbReference type="ARBA" id="ARBA00081365"/>
    </source>
</evidence>
<comment type="pathway">
    <text evidence="2">Energy metabolism; oxidative phosphorylation.</text>
</comment>
<sequence>MLRTSLLRAGSSTSFLSSTASRGAVKASPALCIQQQTRAAHAISNPTLANIEKRWEGMPPQEQADLWMQLRDRMKADWHELTLAEKKAAYWIAFGPHGPRAEAPPGETRKVILYTFAGVFVSFIVFATTRHFAGPPPRSMTKEWQEATEEYMRENKMEPITGYKGMMVQSPLKAQSGVQDDEDEE</sequence>
<evidence type="ECO:0000256" key="4">
    <source>
        <dbReference type="ARBA" id="ARBA00022692"/>
    </source>
</evidence>
<dbReference type="GO" id="GO:0045277">
    <property type="term" value="C:respiratory chain complex IV"/>
    <property type="evidence" value="ECO:0007669"/>
    <property type="project" value="InterPro"/>
</dbReference>
<dbReference type="PANTHER" id="PTHR10707:SF10">
    <property type="entry name" value="CYTOCHROME C OXIDASE SUBUNIT 4"/>
    <property type="match status" value="1"/>
</dbReference>
<organism evidence="13 14">
    <name type="scientific">Patellaria atrata CBS 101060</name>
    <dbReference type="NCBI Taxonomy" id="1346257"/>
    <lineage>
        <taxon>Eukaryota</taxon>
        <taxon>Fungi</taxon>
        <taxon>Dikarya</taxon>
        <taxon>Ascomycota</taxon>
        <taxon>Pezizomycotina</taxon>
        <taxon>Dothideomycetes</taxon>
        <taxon>Dothideomycetes incertae sedis</taxon>
        <taxon>Patellariales</taxon>
        <taxon>Patellariaceae</taxon>
        <taxon>Patellaria</taxon>
    </lineage>
</organism>
<evidence type="ECO:0000256" key="2">
    <source>
        <dbReference type="ARBA" id="ARBA00004673"/>
    </source>
</evidence>
<proteinExistence type="inferred from homology"/>
<keyword evidence="8" id="KW-0560">Oxidoreductase</keyword>
<evidence type="ECO:0000256" key="5">
    <source>
        <dbReference type="ARBA" id="ARBA00022792"/>
    </source>
</evidence>
<dbReference type="Proteomes" id="UP000799429">
    <property type="component" value="Unassembled WGS sequence"/>
</dbReference>
<dbReference type="SUPFAM" id="SSF81406">
    <property type="entry name" value="Mitochondrial cytochrome c oxidase subunit IV"/>
    <property type="match status" value="1"/>
</dbReference>
<dbReference type="AlphaFoldDB" id="A0A9P4VSC7"/>
<evidence type="ECO:0000256" key="8">
    <source>
        <dbReference type="ARBA" id="ARBA00023002"/>
    </source>
</evidence>
<keyword evidence="9" id="KW-0496">Mitochondrion</keyword>
<comment type="subcellular location">
    <subcellularLocation>
        <location evidence="1">Mitochondrion inner membrane</location>
        <topology evidence="1">Single-pass membrane protein</topology>
    </subcellularLocation>
</comment>
<dbReference type="EMBL" id="MU006093">
    <property type="protein sequence ID" value="KAF2840315.1"/>
    <property type="molecule type" value="Genomic_DNA"/>
</dbReference>
<keyword evidence="5" id="KW-0999">Mitochondrion inner membrane</keyword>
<keyword evidence="7 12" id="KW-1133">Transmembrane helix</keyword>
<protein>
    <recommendedName>
        <fullName evidence="11">Cytochrome c oxidase polypeptide V</fullName>
    </recommendedName>
</protein>
<dbReference type="Gene3D" id="1.10.442.10">
    <property type="entry name" value="Cytochrome c oxidase subunit IV"/>
    <property type="match status" value="1"/>
</dbReference>
<evidence type="ECO:0000313" key="14">
    <source>
        <dbReference type="Proteomes" id="UP000799429"/>
    </source>
</evidence>
<dbReference type="FunFam" id="1.10.442.10:FF:000002">
    <property type="entry name" value="Cytochrome c oxidase subunit V"/>
    <property type="match status" value="1"/>
</dbReference>
<name>A0A9P4VSC7_9PEZI</name>
<dbReference type="CDD" id="cd00922">
    <property type="entry name" value="Cyt_c_Oxidase_IV"/>
    <property type="match status" value="1"/>
</dbReference>
<dbReference type="Pfam" id="PF02936">
    <property type="entry name" value="COX4"/>
    <property type="match status" value="1"/>
</dbReference>
<accession>A0A9P4VSC7</accession>
<keyword evidence="10 12" id="KW-0472">Membrane</keyword>
<dbReference type="OrthoDB" id="186013at2759"/>
<feature type="transmembrane region" description="Helical" evidence="12">
    <location>
        <begin position="111"/>
        <end position="133"/>
    </location>
</feature>
<comment type="caution">
    <text evidence="13">The sequence shown here is derived from an EMBL/GenBank/DDBJ whole genome shotgun (WGS) entry which is preliminary data.</text>
</comment>
<keyword evidence="6" id="KW-0809">Transit peptide</keyword>
<evidence type="ECO:0000256" key="10">
    <source>
        <dbReference type="ARBA" id="ARBA00023136"/>
    </source>
</evidence>
<keyword evidence="14" id="KW-1185">Reference proteome</keyword>
<evidence type="ECO:0000256" key="6">
    <source>
        <dbReference type="ARBA" id="ARBA00022946"/>
    </source>
</evidence>
<dbReference type="PANTHER" id="PTHR10707">
    <property type="entry name" value="CYTOCHROME C OXIDASE SUBUNIT IV"/>
    <property type="match status" value="1"/>
</dbReference>
<evidence type="ECO:0000256" key="7">
    <source>
        <dbReference type="ARBA" id="ARBA00022989"/>
    </source>
</evidence>
<reference evidence="13" key="1">
    <citation type="journal article" date="2020" name="Stud. Mycol.">
        <title>101 Dothideomycetes genomes: a test case for predicting lifestyles and emergence of pathogens.</title>
        <authorList>
            <person name="Haridas S."/>
            <person name="Albert R."/>
            <person name="Binder M."/>
            <person name="Bloem J."/>
            <person name="Labutti K."/>
            <person name="Salamov A."/>
            <person name="Andreopoulos B."/>
            <person name="Baker S."/>
            <person name="Barry K."/>
            <person name="Bills G."/>
            <person name="Bluhm B."/>
            <person name="Cannon C."/>
            <person name="Castanera R."/>
            <person name="Culley D."/>
            <person name="Daum C."/>
            <person name="Ezra D."/>
            <person name="Gonzalez J."/>
            <person name="Henrissat B."/>
            <person name="Kuo A."/>
            <person name="Liang C."/>
            <person name="Lipzen A."/>
            <person name="Lutzoni F."/>
            <person name="Magnuson J."/>
            <person name="Mondo S."/>
            <person name="Nolan M."/>
            <person name="Ohm R."/>
            <person name="Pangilinan J."/>
            <person name="Park H.-J."/>
            <person name="Ramirez L."/>
            <person name="Alfaro M."/>
            <person name="Sun H."/>
            <person name="Tritt A."/>
            <person name="Yoshinaga Y."/>
            <person name="Zwiers L.-H."/>
            <person name="Turgeon B."/>
            <person name="Goodwin S."/>
            <person name="Spatafora J."/>
            <person name="Crous P."/>
            <person name="Grigoriev I."/>
        </authorList>
    </citation>
    <scope>NUCLEOTIDE SEQUENCE</scope>
    <source>
        <strain evidence="13">CBS 101060</strain>
    </source>
</reference>
<evidence type="ECO:0000256" key="3">
    <source>
        <dbReference type="ARBA" id="ARBA00008135"/>
    </source>
</evidence>
<evidence type="ECO:0000256" key="9">
    <source>
        <dbReference type="ARBA" id="ARBA00023128"/>
    </source>
</evidence>
<gene>
    <name evidence="13" type="ORF">M501DRAFT_931470</name>
</gene>
<keyword evidence="4 12" id="KW-0812">Transmembrane</keyword>
<dbReference type="GO" id="GO:0005743">
    <property type="term" value="C:mitochondrial inner membrane"/>
    <property type="evidence" value="ECO:0007669"/>
    <property type="project" value="UniProtKB-SubCell"/>
</dbReference>
<dbReference type="GO" id="GO:0006123">
    <property type="term" value="P:mitochondrial electron transport, cytochrome c to oxygen"/>
    <property type="evidence" value="ECO:0007669"/>
    <property type="project" value="InterPro"/>
</dbReference>
<evidence type="ECO:0000256" key="12">
    <source>
        <dbReference type="SAM" id="Phobius"/>
    </source>
</evidence>
<evidence type="ECO:0000313" key="13">
    <source>
        <dbReference type="EMBL" id="KAF2840315.1"/>
    </source>
</evidence>
<dbReference type="GO" id="GO:0016491">
    <property type="term" value="F:oxidoreductase activity"/>
    <property type="evidence" value="ECO:0007669"/>
    <property type="project" value="UniProtKB-KW"/>
</dbReference>
<dbReference type="InterPro" id="IPR004203">
    <property type="entry name" value="Cyt_c_oxidase_su4_fam"/>
</dbReference>